<dbReference type="EMBL" id="UOFB01000311">
    <property type="protein sequence ID" value="VAW48979.1"/>
    <property type="molecule type" value="Genomic_DNA"/>
</dbReference>
<reference evidence="1" key="1">
    <citation type="submission" date="2018-06" db="EMBL/GenBank/DDBJ databases">
        <authorList>
            <person name="Zhirakovskaya E."/>
        </authorList>
    </citation>
    <scope>NUCLEOTIDE SEQUENCE</scope>
</reference>
<organism evidence="1">
    <name type="scientific">hydrothermal vent metagenome</name>
    <dbReference type="NCBI Taxonomy" id="652676"/>
    <lineage>
        <taxon>unclassified sequences</taxon>
        <taxon>metagenomes</taxon>
        <taxon>ecological metagenomes</taxon>
    </lineage>
</organism>
<protein>
    <submittedName>
        <fullName evidence="1">Copper metallochaperone PCu(A)C, inserts Cu(I) into cytochrome oxidase subunit II</fullName>
    </submittedName>
</protein>
<proteinExistence type="predicted"/>
<accession>A0A3B0WHT7</accession>
<dbReference type="PANTHER" id="PTHR36302:SF1">
    <property type="entry name" value="COPPER CHAPERONE PCU(A)C"/>
    <property type="match status" value="1"/>
</dbReference>
<evidence type="ECO:0000313" key="1">
    <source>
        <dbReference type="EMBL" id="VAW48979.1"/>
    </source>
</evidence>
<sequence length="167" mass="18058">MNNTLNKTLFSLTLGMISALSTTHILANQADAIQISDPFIREMPPGAFATASFMTLNNQSDAPIKLMKASSNAAQTVELHTHTNDNGVMQMRQVSFFNIPAKGQTQLKPGGNHIMLLSPTKKLVAGQKATITLTFDDGSSKQIQVPVKSVMNMGGSNSMDHSKHQHH</sequence>
<dbReference type="SUPFAM" id="SSF110087">
    <property type="entry name" value="DR1885-like metal-binding protein"/>
    <property type="match status" value="1"/>
</dbReference>
<dbReference type="InterPro" id="IPR058248">
    <property type="entry name" value="Lxx211020-like"/>
</dbReference>
<name>A0A3B0WHT7_9ZZZZ</name>
<dbReference type="InterPro" id="IPR007410">
    <property type="entry name" value="LpqE-like"/>
</dbReference>
<dbReference type="Gene3D" id="2.60.40.1890">
    <property type="entry name" value="PCu(A)C copper chaperone"/>
    <property type="match status" value="1"/>
</dbReference>
<gene>
    <name evidence="1" type="ORF">MNBD_GAMMA04-1710</name>
</gene>
<dbReference type="AlphaFoldDB" id="A0A3B0WHT7"/>
<dbReference type="PANTHER" id="PTHR36302">
    <property type="entry name" value="BLR7088 PROTEIN"/>
    <property type="match status" value="1"/>
</dbReference>
<dbReference type="InterPro" id="IPR036182">
    <property type="entry name" value="PCuAC_sf"/>
</dbReference>
<dbReference type="Pfam" id="PF04314">
    <property type="entry name" value="PCuAC"/>
    <property type="match status" value="1"/>
</dbReference>